<evidence type="ECO:0000313" key="8">
    <source>
        <dbReference type="EMBL" id="KAE8393283.1"/>
    </source>
</evidence>
<feature type="compositionally biased region" description="Basic and acidic residues" evidence="6">
    <location>
        <begin position="360"/>
        <end position="370"/>
    </location>
</feature>
<feature type="compositionally biased region" description="Low complexity" evidence="6">
    <location>
        <begin position="227"/>
        <end position="243"/>
    </location>
</feature>
<evidence type="ECO:0000256" key="1">
    <source>
        <dbReference type="ARBA" id="ARBA00004141"/>
    </source>
</evidence>
<evidence type="ECO:0000313" key="10">
    <source>
        <dbReference type="Proteomes" id="UP000541154"/>
    </source>
</evidence>
<feature type="compositionally biased region" description="Basic and acidic residues" evidence="6">
    <location>
        <begin position="479"/>
        <end position="492"/>
    </location>
</feature>
<dbReference type="PANTHER" id="PTHR21535:SF51">
    <property type="entry name" value="MANGANESE RESISTANCE PROTEIN MNR2"/>
    <property type="match status" value="1"/>
</dbReference>
<dbReference type="Gene3D" id="3.30.460.20">
    <property type="entry name" value="CorA soluble domain-like"/>
    <property type="match status" value="1"/>
</dbReference>
<feature type="region of interest" description="Disordered" evidence="6">
    <location>
        <begin position="351"/>
        <end position="375"/>
    </location>
</feature>
<evidence type="ECO:0000313" key="9">
    <source>
        <dbReference type="EMBL" id="KAF5859180.1"/>
    </source>
</evidence>
<evidence type="ECO:0000256" key="4">
    <source>
        <dbReference type="ARBA" id="ARBA00022989"/>
    </source>
</evidence>
<evidence type="ECO:0000256" key="6">
    <source>
        <dbReference type="SAM" id="MobiDB-lite"/>
    </source>
</evidence>
<feature type="compositionally biased region" description="Polar residues" evidence="6">
    <location>
        <begin position="1"/>
        <end position="22"/>
    </location>
</feature>
<dbReference type="InterPro" id="IPR045861">
    <property type="entry name" value="CorA_cytoplasmic_dom"/>
</dbReference>
<keyword evidence="10" id="KW-1185">Reference proteome</keyword>
<dbReference type="Pfam" id="PF01544">
    <property type="entry name" value="CorA"/>
    <property type="match status" value="1"/>
</dbReference>
<dbReference type="GO" id="GO:0000329">
    <property type="term" value="C:fungal-type vacuole membrane"/>
    <property type="evidence" value="ECO:0007669"/>
    <property type="project" value="TreeGrafter"/>
</dbReference>
<feature type="region of interest" description="Disordered" evidence="6">
    <location>
        <begin position="458"/>
        <end position="557"/>
    </location>
</feature>
<keyword evidence="3 7" id="KW-0812">Transmembrane</keyword>
<keyword evidence="4 7" id="KW-1133">Transmembrane helix</keyword>
<dbReference type="GO" id="GO:0015095">
    <property type="term" value="F:magnesium ion transmembrane transporter activity"/>
    <property type="evidence" value="ECO:0007669"/>
    <property type="project" value="InterPro"/>
</dbReference>
<organism evidence="8">
    <name type="scientific">Petromyces alliaceus</name>
    <name type="common">Aspergillus alliaceus</name>
    <dbReference type="NCBI Taxonomy" id="209559"/>
    <lineage>
        <taxon>Eukaryota</taxon>
        <taxon>Fungi</taxon>
        <taxon>Dikarya</taxon>
        <taxon>Ascomycota</taxon>
        <taxon>Pezizomycotina</taxon>
        <taxon>Eurotiomycetes</taxon>
        <taxon>Eurotiomycetidae</taxon>
        <taxon>Eurotiales</taxon>
        <taxon>Aspergillaceae</taxon>
        <taxon>Aspergillus</taxon>
        <taxon>Aspergillus subgen. Circumdati</taxon>
    </lineage>
</organism>
<feature type="compositionally biased region" description="Basic and acidic residues" evidence="6">
    <location>
        <begin position="131"/>
        <end position="147"/>
    </location>
</feature>
<comment type="similarity">
    <text evidence="2">Belongs to the CorA metal ion transporter (MIT) (TC 1.A.35) family.</text>
</comment>
<feature type="region of interest" description="Disordered" evidence="6">
    <location>
        <begin position="310"/>
        <end position="334"/>
    </location>
</feature>
<comment type="subcellular location">
    <subcellularLocation>
        <location evidence="1">Membrane</location>
        <topology evidence="1">Multi-pass membrane protein</topology>
    </subcellularLocation>
</comment>
<dbReference type="SUPFAM" id="SSF144083">
    <property type="entry name" value="Magnesium transport protein CorA, transmembrane region"/>
    <property type="match status" value="1"/>
</dbReference>
<dbReference type="EMBL" id="ML735231">
    <property type="protein sequence ID" value="KAE8393283.1"/>
    <property type="molecule type" value="Genomic_DNA"/>
</dbReference>
<feature type="compositionally biased region" description="Polar residues" evidence="6">
    <location>
        <begin position="534"/>
        <end position="550"/>
    </location>
</feature>
<sequence length="888" mass="100700">MTDTPSAVFQTGSNPGLSSPQAGRSVDSRPGTCRSTTYDTFAPKTTQDPQIDNKSTTGKPAKRKKNRHRRRRHRRQSFISTEDPHAGPPTTPRPEVENMALMADETKSRGALPFYKLGRDLSDTSLESEALLDHRNQPMMRPRRDSRLAQSFRPGSLSTTSRTNDAGARNLPSGTRAFAMDDDSDDPAPVDDRTPLMRPPSSTHRHNTSRYGTDSKSIPFTFRQRRSSFQSGSSRCSPRRIPSPGFPEQDRDYDINNPPSMPTSPKLGADMGYDDAVVTGADFDFSLAKSIDNRMESMSRSHDMVIDVEGDANRIRSSPPSSVSPRHRPPQEGLLRRRTLPVEEDVCFPTEEVSELADEDAARAPRESERRRRRRREWPDLSVLEEWSREEKEERTGDFRAKKISEPVLIEGRLRPQYRLWRREEDEAPYRFTYFNEEFQSTIHAQTISELVQPGGSFRELFIPNPPELEVSSDEETDSDHGPEEEVFDNKNHNNHTTGNGNRASPFSHISPDSVSGLKQQPRMSIISEAVSEARTSANASPSRRPQQPTKPKRYGPRPTFWLDMLCPTDAEMRVVAKAFGVHALTAEDIMMQEAREKVELFRNYYFVNYRTFDQDPNSENYLQPVNMYVVVFREGVLSFHFSQTPHPANVRRRIRQLMDYLILSSDWISYAIIDDITDVFGPLIQSIEDEVDEIDGVIMKMHSPEPVSGQNNRLEDDGGEASTTLAPGEVLRRVGVCRKKVMGMYRLLSNKADVVKGFAKRCNEQWEVAPKSEIGLYLGDIQDHIMTMTSSLTYYETLLSRAHSNYLAQINILMNERQEQTADVLGKLTVLGTIVLPLNIICGMWGMNVKVPGQDIDSLTWFWSITAGLIMFAFASFLIAKRVYKIV</sequence>
<protein>
    <submittedName>
        <fullName evidence="9">CorA metal ion transporter</fullName>
    </submittedName>
</protein>
<feature type="region of interest" description="Disordered" evidence="6">
    <location>
        <begin position="128"/>
        <end position="263"/>
    </location>
</feature>
<feature type="compositionally biased region" description="Low complexity" evidence="6">
    <location>
        <begin position="315"/>
        <end position="324"/>
    </location>
</feature>
<feature type="transmembrane region" description="Helical" evidence="7">
    <location>
        <begin position="860"/>
        <end position="881"/>
    </location>
</feature>
<feature type="compositionally biased region" description="Polar residues" evidence="6">
    <location>
        <begin position="511"/>
        <end position="523"/>
    </location>
</feature>
<accession>A0A8H6A224</accession>
<dbReference type="CDD" id="cd12829">
    <property type="entry name" value="Alr1p-like"/>
    <property type="match status" value="1"/>
</dbReference>
<proteinExistence type="inferred from homology"/>
<evidence type="ECO:0000256" key="5">
    <source>
        <dbReference type="ARBA" id="ARBA00023136"/>
    </source>
</evidence>
<evidence type="ECO:0000256" key="7">
    <source>
        <dbReference type="SAM" id="Phobius"/>
    </source>
</evidence>
<dbReference type="PANTHER" id="PTHR21535">
    <property type="entry name" value="MAGNESIUM AND COBALT TRANSPORT PROTEIN/MITOCHONDRIAL IMPORT INNER MEMBRANE TRANSLOCASE SUBUNIT TIM8"/>
    <property type="match status" value="1"/>
</dbReference>
<feature type="compositionally biased region" description="Acidic residues" evidence="6">
    <location>
        <begin position="180"/>
        <end position="189"/>
    </location>
</feature>
<dbReference type="FunFam" id="1.20.58.340:FF:000008">
    <property type="entry name" value="CorA family metal ion transporter"/>
    <property type="match status" value="1"/>
</dbReference>
<dbReference type="InterPro" id="IPR002523">
    <property type="entry name" value="MgTranspt_CorA/ZnTranspt_ZntB"/>
</dbReference>
<accession>A0A5N7CIC6</accession>
<dbReference type="OrthoDB" id="29879at2759"/>
<keyword evidence="5 7" id="KW-0472">Membrane</keyword>
<dbReference type="FunFam" id="1.20.58.340:FF:000014">
    <property type="entry name" value="CorA family metal ion transporter"/>
    <property type="match status" value="1"/>
</dbReference>
<reference evidence="8" key="2">
    <citation type="submission" date="2019-04" db="EMBL/GenBank/DDBJ databases">
        <title>Friends and foes A comparative genomics studyof 23 Aspergillus species from section Flavi.</title>
        <authorList>
            <consortium name="DOE Joint Genome Institute"/>
            <person name="Kjaerbolling I."/>
            <person name="Vesth T."/>
            <person name="Frisvad J.C."/>
            <person name="Nybo J.L."/>
            <person name="Theobald S."/>
            <person name="Kildgaard S."/>
            <person name="Isbrandt T."/>
            <person name="Kuo A."/>
            <person name="Sato A."/>
            <person name="Lyhne E.K."/>
            <person name="Kogle M.E."/>
            <person name="Wiebenga A."/>
            <person name="Kun R.S."/>
            <person name="Lubbers R.J."/>
            <person name="Makela M.R."/>
            <person name="Barry K."/>
            <person name="Chovatia M."/>
            <person name="Clum A."/>
            <person name="Daum C."/>
            <person name="Haridas S."/>
            <person name="He G."/>
            <person name="LaButti K."/>
            <person name="Lipzen A."/>
            <person name="Mondo S."/>
            <person name="Riley R."/>
            <person name="Salamov A."/>
            <person name="Simmons B.A."/>
            <person name="Magnuson J.K."/>
            <person name="Henrissat B."/>
            <person name="Mortensen U.H."/>
            <person name="Larsen T.O."/>
            <person name="Devries R.P."/>
            <person name="Grigoriev I.V."/>
            <person name="Machida M."/>
            <person name="Baker S.E."/>
            <person name="Andersen M.R."/>
        </authorList>
    </citation>
    <scope>NUCLEOTIDE SEQUENCE [LARGE SCALE GENOMIC DNA]</scope>
    <source>
        <strain evidence="8">IBT 14317</strain>
    </source>
</reference>
<reference evidence="9 10" key="1">
    <citation type="submission" date="2019-04" db="EMBL/GenBank/DDBJ databases">
        <title>Aspergillus burnettii sp. nov., novel species from soil in southeast Queensland.</title>
        <authorList>
            <person name="Gilchrist C.L.M."/>
            <person name="Pitt J.I."/>
            <person name="Lange L."/>
            <person name="Lacey H.J."/>
            <person name="Vuong D."/>
            <person name="Midgley D.J."/>
            <person name="Greenfield P."/>
            <person name="Bradbury M."/>
            <person name="Lacey E."/>
            <person name="Busk P.K."/>
            <person name="Pilgaard B."/>
            <person name="Chooi Y.H."/>
            <person name="Piggott A.M."/>
        </authorList>
    </citation>
    <scope>NUCLEOTIDE SEQUENCE [LARGE SCALE GENOMIC DNA]</scope>
    <source>
        <strain evidence="9 10">FRR 5400</strain>
    </source>
</reference>
<evidence type="ECO:0000256" key="2">
    <source>
        <dbReference type="ARBA" id="ARBA00009765"/>
    </source>
</evidence>
<feature type="compositionally biased region" description="Polar residues" evidence="6">
    <location>
        <begin position="33"/>
        <end position="58"/>
    </location>
</feature>
<dbReference type="InterPro" id="IPR044089">
    <property type="entry name" value="Alr1-like"/>
</dbReference>
<dbReference type="EMBL" id="SPNV01000175">
    <property type="protein sequence ID" value="KAF5859180.1"/>
    <property type="molecule type" value="Genomic_DNA"/>
</dbReference>
<dbReference type="Proteomes" id="UP000541154">
    <property type="component" value="Unassembled WGS sequence"/>
</dbReference>
<feature type="compositionally biased region" description="Polar residues" evidence="6">
    <location>
        <begin position="209"/>
        <end position="218"/>
    </location>
</feature>
<dbReference type="AlphaFoldDB" id="A0A5N7CIC6"/>
<dbReference type="Proteomes" id="UP000326877">
    <property type="component" value="Unassembled WGS sequence"/>
</dbReference>
<dbReference type="Gene3D" id="1.20.58.340">
    <property type="entry name" value="Magnesium transport protein CorA, transmembrane region"/>
    <property type="match status" value="2"/>
</dbReference>
<gene>
    <name evidence="9" type="primary">MNR2</name>
    <name evidence="8" type="ORF">BDV23DRAFT_149879</name>
    <name evidence="9" type="ORF">ETB97_003230</name>
</gene>
<dbReference type="InterPro" id="IPR045863">
    <property type="entry name" value="CorA_TM1_TM2"/>
</dbReference>
<evidence type="ECO:0000256" key="3">
    <source>
        <dbReference type="ARBA" id="ARBA00022692"/>
    </source>
</evidence>
<name>A0A5N7CIC6_PETAA</name>
<feature type="compositionally biased region" description="Basic residues" evidence="6">
    <location>
        <begin position="60"/>
        <end position="76"/>
    </location>
</feature>
<dbReference type="GO" id="GO:0010961">
    <property type="term" value="P:intracellular magnesium ion homeostasis"/>
    <property type="evidence" value="ECO:0007669"/>
    <property type="project" value="TreeGrafter"/>
</dbReference>
<feature type="region of interest" description="Disordered" evidence="6">
    <location>
        <begin position="1"/>
        <end position="114"/>
    </location>
</feature>
<dbReference type="SUPFAM" id="SSF143865">
    <property type="entry name" value="CorA soluble domain-like"/>
    <property type="match status" value="1"/>
</dbReference>